<gene>
    <name evidence="2" type="ORF">HQN59_24685</name>
</gene>
<dbReference type="Pfam" id="PF08765">
    <property type="entry name" value="Mor"/>
    <property type="match status" value="1"/>
</dbReference>
<dbReference type="InterPro" id="IPR009057">
    <property type="entry name" value="Homeodomain-like_sf"/>
</dbReference>
<dbReference type="SUPFAM" id="SSF46689">
    <property type="entry name" value="Homeodomain-like"/>
    <property type="match status" value="1"/>
</dbReference>
<dbReference type="AlphaFoldDB" id="A0A7Y6TZ55"/>
<keyword evidence="3" id="KW-1185">Reference proteome</keyword>
<dbReference type="Gene3D" id="1.10.10.60">
    <property type="entry name" value="Homeodomain-like"/>
    <property type="match status" value="1"/>
</dbReference>
<dbReference type="PANTHER" id="PTHR37812">
    <property type="entry name" value="MU-LIKE PROPHAGE FLUMU PROTEIN C"/>
    <property type="match status" value="1"/>
</dbReference>
<protein>
    <recommendedName>
        <fullName evidence="1">Mor transcription activator domain-containing protein</fullName>
    </recommendedName>
</protein>
<dbReference type="InterPro" id="IPR052411">
    <property type="entry name" value="c-mor_Regulatory_Protein"/>
</dbReference>
<name>A0A7Y6TZ55_9BURK</name>
<evidence type="ECO:0000259" key="1">
    <source>
        <dbReference type="Pfam" id="PF08765"/>
    </source>
</evidence>
<dbReference type="Proteomes" id="UP000529637">
    <property type="component" value="Unassembled WGS sequence"/>
</dbReference>
<evidence type="ECO:0000313" key="2">
    <source>
        <dbReference type="EMBL" id="NUZ08943.1"/>
    </source>
</evidence>
<dbReference type="PANTHER" id="PTHR37812:SF1">
    <property type="entry name" value="MU-LIKE PROPHAGE FLUMU PROTEIN C"/>
    <property type="match status" value="1"/>
</dbReference>
<comment type="caution">
    <text evidence="2">The sequence shown here is derived from an EMBL/GenBank/DDBJ whole genome shotgun (WGS) entry which is preliminary data.</text>
</comment>
<accession>A0A7Y6TZ55</accession>
<organism evidence="2 3">
    <name type="scientific">Piscinibacter koreensis</name>
    <dbReference type="NCBI Taxonomy" id="2742824"/>
    <lineage>
        <taxon>Bacteria</taxon>
        <taxon>Pseudomonadati</taxon>
        <taxon>Pseudomonadota</taxon>
        <taxon>Betaproteobacteria</taxon>
        <taxon>Burkholderiales</taxon>
        <taxon>Sphaerotilaceae</taxon>
        <taxon>Piscinibacter</taxon>
    </lineage>
</organism>
<evidence type="ECO:0000313" key="3">
    <source>
        <dbReference type="Proteomes" id="UP000529637"/>
    </source>
</evidence>
<dbReference type="EMBL" id="JABWMJ010000020">
    <property type="protein sequence ID" value="NUZ08943.1"/>
    <property type="molecule type" value="Genomic_DNA"/>
</dbReference>
<dbReference type="InterPro" id="IPR014875">
    <property type="entry name" value="Mor_transcription_activator"/>
</dbReference>
<feature type="domain" description="Mor transcription activator" evidence="1">
    <location>
        <begin position="18"/>
        <end position="108"/>
    </location>
</feature>
<dbReference type="RefSeq" id="WP_176071800.1">
    <property type="nucleotide sequence ID" value="NZ_JABWMJ010000020.1"/>
</dbReference>
<sequence>MGRKGGQLSGAMMVRLTEIGARVLEAQLAVPRQQAGEAMREIAYELAAEYGGTFMYVPKNAQWFLSERDERIYERLQRGGNVDDVARDFGITQRQVYSISAHVRRQREAAATRATRAAD</sequence>
<reference evidence="2 3" key="1">
    <citation type="submission" date="2020-06" db="EMBL/GenBank/DDBJ databases">
        <title>Schlegella sp. ID0723 isolated from air conditioner.</title>
        <authorList>
            <person name="Kim D.Y."/>
            <person name="Kim D.-U."/>
        </authorList>
    </citation>
    <scope>NUCLEOTIDE SEQUENCE [LARGE SCALE GENOMIC DNA]</scope>
    <source>
        <strain evidence="2 3">ID0723</strain>
    </source>
</reference>
<proteinExistence type="predicted"/>